<keyword evidence="5 6" id="KW-0472">Membrane</keyword>
<evidence type="ECO:0000256" key="2">
    <source>
        <dbReference type="ARBA" id="ARBA00022475"/>
    </source>
</evidence>
<reference evidence="8" key="1">
    <citation type="submission" date="2020-09" db="EMBL/GenBank/DDBJ databases">
        <title>A novel bacterium of genus Bacillus, isolated from South China Sea.</title>
        <authorList>
            <person name="Huang H."/>
            <person name="Mo K."/>
            <person name="Hu Y."/>
        </authorList>
    </citation>
    <scope>NUCLEOTIDE SEQUENCE</scope>
    <source>
        <strain evidence="8">IB182487</strain>
    </source>
</reference>
<protein>
    <submittedName>
        <fullName evidence="8">DUF3817 domain-containing protein</fullName>
    </submittedName>
</protein>
<feature type="transmembrane region" description="Helical" evidence="6">
    <location>
        <begin position="12"/>
        <end position="30"/>
    </location>
</feature>
<evidence type="ECO:0000313" key="9">
    <source>
        <dbReference type="Proteomes" id="UP000626844"/>
    </source>
</evidence>
<proteinExistence type="predicted"/>
<evidence type="ECO:0000256" key="1">
    <source>
        <dbReference type="ARBA" id="ARBA00004651"/>
    </source>
</evidence>
<dbReference type="GO" id="GO:0005886">
    <property type="term" value="C:plasma membrane"/>
    <property type="evidence" value="ECO:0007669"/>
    <property type="project" value="UniProtKB-SubCell"/>
</dbReference>
<dbReference type="InterPro" id="IPR023845">
    <property type="entry name" value="DUF3817_TM"/>
</dbReference>
<feature type="transmembrane region" description="Helical" evidence="6">
    <location>
        <begin position="68"/>
        <end position="88"/>
    </location>
</feature>
<dbReference type="EMBL" id="JACXAI010000005">
    <property type="protein sequence ID" value="MBD1379726.1"/>
    <property type="molecule type" value="Genomic_DNA"/>
</dbReference>
<keyword evidence="2" id="KW-1003">Cell membrane</keyword>
<dbReference type="Pfam" id="PF12823">
    <property type="entry name" value="DUF3817"/>
    <property type="match status" value="1"/>
</dbReference>
<comment type="caution">
    <text evidence="8">The sequence shown here is derived from an EMBL/GenBank/DDBJ whole genome shotgun (WGS) entry which is preliminary data.</text>
</comment>
<dbReference type="AlphaFoldDB" id="A0A926RWA5"/>
<evidence type="ECO:0000256" key="3">
    <source>
        <dbReference type="ARBA" id="ARBA00022692"/>
    </source>
</evidence>
<dbReference type="PANTHER" id="PTHR40077:SF1">
    <property type="entry name" value="MEMBRANE PROTEIN"/>
    <property type="match status" value="1"/>
</dbReference>
<keyword evidence="4 6" id="KW-1133">Transmembrane helix</keyword>
<comment type="subcellular location">
    <subcellularLocation>
        <location evidence="1">Cell membrane</location>
        <topology evidence="1">Multi-pass membrane protein</topology>
    </subcellularLocation>
</comment>
<evidence type="ECO:0000256" key="4">
    <source>
        <dbReference type="ARBA" id="ARBA00022989"/>
    </source>
</evidence>
<name>A0A926RWA5_9BACI</name>
<dbReference type="Proteomes" id="UP000626844">
    <property type="component" value="Unassembled WGS sequence"/>
</dbReference>
<dbReference type="NCBIfam" id="TIGR03954">
    <property type="entry name" value="integ_memb_HG"/>
    <property type="match status" value="1"/>
</dbReference>
<keyword evidence="9" id="KW-1185">Reference proteome</keyword>
<keyword evidence="3 6" id="KW-0812">Transmembrane</keyword>
<feature type="transmembrane region" description="Helical" evidence="6">
    <location>
        <begin position="36"/>
        <end position="56"/>
    </location>
</feature>
<sequence length="97" mass="10709">MLKTAIGRLRVIGILEGISYLVLLGIAMPLKHFMDIPMAVTIAGGLHGGLFVLFVLSTAEVKFRHKWSFLWAIGAVIASVIPFGTFVLDRQLKERMV</sequence>
<evidence type="ECO:0000259" key="7">
    <source>
        <dbReference type="Pfam" id="PF12823"/>
    </source>
</evidence>
<accession>A0A926RWA5</accession>
<evidence type="ECO:0000256" key="6">
    <source>
        <dbReference type="SAM" id="Phobius"/>
    </source>
</evidence>
<evidence type="ECO:0000256" key="5">
    <source>
        <dbReference type="ARBA" id="ARBA00023136"/>
    </source>
</evidence>
<dbReference type="RefSeq" id="WP_191156645.1">
    <property type="nucleotide sequence ID" value="NZ_JACXAI010000005.1"/>
</dbReference>
<gene>
    <name evidence="8" type="ORF">IC621_05735</name>
</gene>
<organism evidence="8 9">
    <name type="scientific">Metabacillus arenae</name>
    <dbReference type="NCBI Taxonomy" id="2771434"/>
    <lineage>
        <taxon>Bacteria</taxon>
        <taxon>Bacillati</taxon>
        <taxon>Bacillota</taxon>
        <taxon>Bacilli</taxon>
        <taxon>Bacillales</taxon>
        <taxon>Bacillaceae</taxon>
        <taxon>Metabacillus</taxon>
    </lineage>
</organism>
<feature type="domain" description="DUF3817" evidence="7">
    <location>
        <begin position="7"/>
        <end position="93"/>
    </location>
</feature>
<dbReference type="PANTHER" id="PTHR40077">
    <property type="entry name" value="MEMBRANE PROTEIN-RELATED"/>
    <property type="match status" value="1"/>
</dbReference>
<evidence type="ECO:0000313" key="8">
    <source>
        <dbReference type="EMBL" id="MBD1379726.1"/>
    </source>
</evidence>